<protein>
    <recommendedName>
        <fullName evidence="3">Aminotransferase-like plant mobile domain-containing protein</fullName>
    </recommendedName>
</protein>
<organism evidence="2">
    <name type="scientific">Aegilops tauschii</name>
    <name type="common">Tausch's goatgrass</name>
    <name type="synonym">Aegilops squarrosa</name>
    <dbReference type="NCBI Taxonomy" id="37682"/>
    <lineage>
        <taxon>Eukaryota</taxon>
        <taxon>Viridiplantae</taxon>
        <taxon>Streptophyta</taxon>
        <taxon>Embryophyta</taxon>
        <taxon>Tracheophyta</taxon>
        <taxon>Spermatophyta</taxon>
        <taxon>Magnoliopsida</taxon>
        <taxon>Liliopsida</taxon>
        <taxon>Poales</taxon>
        <taxon>Poaceae</taxon>
        <taxon>BOP clade</taxon>
        <taxon>Pooideae</taxon>
        <taxon>Triticodae</taxon>
        <taxon>Triticeae</taxon>
        <taxon>Triticinae</taxon>
        <taxon>Aegilops</taxon>
    </lineage>
</organism>
<reference evidence="2" key="1">
    <citation type="submission" date="2015-06" db="UniProtKB">
        <authorList>
            <consortium name="EnsemblPlants"/>
        </authorList>
    </citation>
    <scope>IDENTIFICATION</scope>
</reference>
<dbReference type="PANTHER" id="PTHR34835:SF85">
    <property type="entry name" value="AMINOTRANSFERASE-LIKE PLANT MOBILE DOMAIN-CONTAINING PROTEIN"/>
    <property type="match status" value="1"/>
</dbReference>
<evidence type="ECO:0000313" key="2">
    <source>
        <dbReference type="EnsemblPlants" id="EMT33139"/>
    </source>
</evidence>
<dbReference type="PANTHER" id="PTHR34835">
    <property type="entry name" value="OS07G0283600 PROTEIN-RELATED"/>
    <property type="match status" value="1"/>
</dbReference>
<feature type="compositionally biased region" description="Polar residues" evidence="1">
    <location>
        <begin position="493"/>
        <end position="505"/>
    </location>
</feature>
<feature type="region of interest" description="Disordered" evidence="1">
    <location>
        <begin position="445"/>
        <end position="594"/>
    </location>
</feature>
<dbReference type="AlphaFoldDB" id="M8CFC6"/>
<sequence>MARKSRPQQHTVNGSERSDELRGAIDRILFCLCCQHPDPGRFGFLQIGKRGKVIGFPQEWKVIDPGPTQGLRHRASPARIMKLYPHLTAGQREMIEGAGFGGLLRLQCPTVPARLSTWLLRRFDTDSSELVIPGRGRIPVTVDSVHRVLGIPKTGRDVVVHRVLGIPKTGRDVVYGLDDESIASVLDKHGVDGPPSMASLEKSIKLMKSADEHFLRTFVMLVLSSFLCPTSSLKISPRCFPALVNIGSIKELNWCKFVVEQLEKCVSSLGKKNSAGGCLFYLVILYLDSLDVRGMEIPDGTPRVSAWDRKLMDKVIEMDMKNNGSFGKCFLKREATRKIISRGASSSSASVLLGDVSAIANFVSSNVLPEYCPQKKEVLCKAAGNLCASITDALTKFMREVSGLEGCSGEAGKNSTELAVREDNNVENDGDEMDVDTLPDDTSELATKDMEDTSVDEHEDGSSGEGEEGVSSSADSEDDPDWEGYRATRSRSRQNSVTRNNSNSKEPGDGKNKPRDVTATGSGNDDSNIPDGNNDRVNQCSEEHGNVAKPTSPNVHEDVMVSTLVVSQATEEPGDVTTNVSGNGSGIPEGDQGIVNRCGEEEHVNVAKVNPSSGHVDVVIPTSAVSLPSTPSTQQKNTEKECSVEEMMAIQPSSTLLGGSSVMALDDNVTPSKEDKNMDLTPAINFVEGTPVVDLSTPESSDSECTVVRTVRKRSPVNGPKTPS</sequence>
<name>M8CFC6_AEGTA</name>
<dbReference type="EnsemblPlants" id="EMT33139">
    <property type="protein sequence ID" value="EMT33139"/>
    <property type="gene ID" value="F775_04826"/>
</dbReference>
<evidence type="ECO:0008006" key="3">
    <source>
        <dbReference type="Google" id="ProtNLM"/>
    </source>
</evidence>
<dbReference type="ExpressionAtlas" id="M8CFC6">
    <property type="expression patterns" value="baseline"/>
</dbReference>
<evidence type="ECO:0000256" key="1">
    <source>
        <dbReference type="SAM" id="MobiDB-lite"/>
    </source>
</evidence>
<feature type="compositionally biased region" description="Basic and acidic residues" evidence="1">
    <location>
        <begin position="506"/>
        <end position="516"/>
    </location>
</feature>
<feature type="compositionally biased region" description="Polar residues" evidence="1">
    <location>
        <begin position="519"/>
        <end position="540"/>
    </location>
</feature>
<accession>M8CFC6</accession>
<feature type="compositionally biased region" description="Polar residues" evidence="1">
    <location>
        <begin position="564"/>
        <end position="582"/>
    </location>
</feature>
<proteinExistence type="predicted"/>